<organism evidence="1 2">
    <name type="scientific">Cardiocondyla obscurior</name>
    <dbReference type="NCBI Taxonomy" id="286306"/>
    <lineage>
        <taxon>Eukaryota</taxon>
        <taxon>Metazoa</taxon>
        <taxon>Ecdysozoa</taxon>
        <taxon>Arthropoda</taxon>
        <taxon>Hexapoda</taxon>
        <taxon>Insecta</taxon>
        <taxon>Pterygota</taxon>
        <taxon>Neoptera</taxon>
        <taxon>Endopterygota</taxon>
        <taxon>Hymenoptera</taxon>
        <taxon>Apocrita</taxon>
        <taxon>Aculeata</taxon>
        <taxon>Formicoidea</taxon>
        <taxon>Formicidae</taxon>
        <taxon>Myrmicinae</taxon>
        <taxon>Cardiocondyla</taxon>
    </lineage>
</organism>
<comment type="caution">
    <text evidence="1">The sequence shown here is derived from an EMBL/GenBank/DDBJ whole genome shotgun (WGS) entry which is preliminary data.</text>
</comment>
<dbReference type="Proteomes" id="UP001430953">
    <property type="component" value="Unassembled WGS sequence"/>
</dbReference>
<keyword evidence="2" id="KW-1185">Reference proteome</keyword>
<evidence type="ECO:0000313" key="2">
    <source>
        <dbReference type="Proteomes" id="UP001430953"/>
    </source>
</evidence>
<dbReference type="AlphaFoldDB" id="A0AAW2EKJ5"/>
<name>A0AAW2EKJ5_9HYME</name>
<accession>A0AAW2EKJ5</accession>
<evidence type="ECO:0000313" key="1">
    <source>
        <dbReference type="EMBL" id="KAL0103848.1"/>
    </source>
</evidence>
<protein>
    <submittedName>
        <fullName evidence="1">Uncharacterized protein</fullName>
    </submittedName>
</protein>
<reference evidence="1 2" key="1">
    <citation type="submission" date="2023-03" db="EMBL/GenBank/DDBJ databases">
        <title>High recombination rates correlate with genetic variation in Cardiocondyla obscurior ants.</title>
        <authorList>
            <person name="Errbii M."/>
        </authorList>
    </citation>
    <scope>NUCLEOTIDE SEQUENCE [LARGE SCALE GENOMIC DNA]</scope>
    <source>
        <strain evidence="1">Alpha-2009</strain>
        <tissue evidence="1">Whole body</tissue>
    </source>
</reference>
<gene>
    <name evidence="1" type="ORF">PUN28_017885</name>
</gene>
<dbReference type="EMBL" id="JADYXP020000021">
    <property type="protein sequence ID" value="KAL0103848.1"/>
    <property type="molecule type" value="Genomic_DNA"/>
</dbReference>
<sequence>MRLLQRICNTYDNPYVPNRGWQREYPFGKNRLLGDFPLSNDKALPADMLLLRTVFLPKKQDAREPENFRHITIPPIILKGLHKVLAKRMEKELDIGP</sequence>
<proteinExistence type="predicted"/>